<dbReference type="PANTHER" id="PTHR33096:SF1">
    <property type="entry name" value="CXC1-LIKE CYSTEINE CLUSTER ASSOCIATED WITH KDZ TRANSPOSASES DOMAIN-CONTAINING PROTEIN"/>
    <property type="match status" value="1"/>
</dbReference>
<organism evidence="3 4">
    <name type="scientific">Mycena alexandri</name>
    <dbReference type="NCBI Taxonomy" id="1745969"/>
    <lineage>
        <taxon>Eukaryota</taxon>
        <taxon>Fungi</taxon>
        <taxon>Dikarya</taxon>
        <taxon>Basidiomycota</taxon>
        <taxon>Agaricomycotina</taxon>
        <taxon>Agaricomycetes</taxon>
        <taxon>Agaricomycetidae</taxon>
        <taxon>Agaricales</taxon>
        <taxon>Marasmiineae</taxon>
        <taxon>Mycenaceae</taxon>
        <taxon>Mycena</taxon>
    </lineage>
</organism>
<accession>A0AAD6SXW8</accession>
<proteinExistence type="predicted"/>
<dbReference type="AlphaFoldDB" id="A0AAD6SXW8"/>
<dbReference type="InterPro" id="IPR040521">
    <property type="entry name" value="KDZ"/>
</dbReference>
<dbReference type="Pfam" id="PF18803">
    <property type="entry name" value="CxC2"/>
    <property type="match status" value="1"/>
</dbReference>
<feature type="coiled-coil region" evidence="1">
    <location>
        <begin position="975"/>
        <end position="1009"/>
    </location>
</feature>
<evidence type="ECO:0000313" key="3">
    <source>
        <dbReference type="EMBL" id="KAJ7035477.1"/>
    </source>
</evidence>
<dbReference type="InterPro" id="IPR041457">
    <property type="entry name" value="CxC2_KDZ-assoc"/>
</dbReference>
<dbReference type="PANTHER" id="PTHR33096">
    <property type="entry name" value="CXC2 DOMAIN-CONTAINING PROTEIN"/>
    <property type="match status" value="1"/>
</dbReference>
<reference evidence="3" key="1">
    <citation type="submission" date="2023-03" db="EMBL/GenBank/DDBJ databases">
        <title>Massive genome expansion in bonnet fungi (Mycena s.s.) driven by repeated elements and novel gene families across ecological guilds.</title>
        <authorList>
            <consortium name="Lawrence Berkeley National Laboratory"/>
            <person name="Harder C.B."/>
            <person name="Miyauchi S."/>
            <person name="Viragh M."/>
            <person name="Kuo A."/>
            <person name="Thoen E."/>
            <person name="Andreopoulos B."/>
            <person name="Lu D."/>
            <person name="Skrede I."/>
            <person name="Drula E."/>
            <person name="Henrissat B."/>
            <person name="Morin E."/>
            <person name="Kohler A."/>
            <person name="Barry K."/>
            <person name="LaButti K."/>
            <person name="Morin E."/>
            <person name="Salamov A."/>
            <person name="Lipzen A."/>
            <person name="Mereny Z."/>
            <person name="Hegedus B."/>
            <person name="Baldrian P."/>
            <person name="Stursova M."/>
            <person name="Weitz H."/>
            <person name="Taylor A."/>
            <person name="Grigoriev I.V."/>
            <person name="Nagy L.G."/>
            <person name="Martin F."/>
            <person name="Kauserud H."/>
        </authorList>
    </citation>
    <scope>NUCLEOTIDE SEQUENCE</scope>
    <source>
        <strain evidence="3">CBHHK200</strain>
    </source>
</reference>
<sequence>MDPPPNLSFRGAQYLDTAVGMEGERPHDSTRVGDRGIFISDDGESRSETLRNVTYKRRRLRLRPENLNDSLAHWIPVLDKGELDDELRATLNSISSEDTRKRKFYASSDDPMAEFRDIQQVLLEEMLRLCGLADSTDDPECAVCQAKLDKTSSARIFRCADCGEFLQCKNCCLERHSMTPLHFLKVWNGEFWVGETLKSLGLIYQLGHQGAPCPRPNAVVRSLVVLDTTGVHEIKYRRCGCARAETMNPVKELVRNAWYPASATDPDTCATLKALNMFRVLNVIGNVNAHDFVTALERLTDGLAAAGMTKIPVGYTNWLQSFSNRYVLQDRYKGFLRMSRQYAFLERVKHMARAHDPEGLVTTKQGQCLVKCWTCPFSGRNLVPGWRDIDPKYRYLYRLILAMDANFKLKNHMRTNERDDPSLGPGWGAFVEPTQYKEHLKGYVAERDYMHRVRRTDTERNTKHRRPADLRDGRNCLRADMNWYANMDFIVMSSLAGFDLMELTISYDIACQWQKNLRTRITKLPVDMRPDFDAFMLQCGLPVWHASSHEQECTNTNSLSFLQGVGKSDGEGIERLWAELNAFAYHTKNMGVGHRADTIEDKIDYHNFTKNLGQANILKRKLVVAIAERARQVEAFKEVNKSVPSDIRSAWQAKVDAFHEDKMKCNPYLLSSKDGPTEAEIRTLLKKDEEEAAGKGTAPLHGTSATAFLTAGLQLEETQRRIKAQITGALMTADRESKIQEQRLAFLAKLRPFRALQQIYTPAAIRALERAEARRVPDAPAVKAENISLFLPSSLSAEERGAGGCQHELPEMEARLREAQCTDALVKIRAGLHAKRHVLYWRGGNTGGQHDATRSQTLVAQITERINATADKYRAARRASRILKGDTFRPDLKPLKEADLTLDGDVKDSESDAKKKLSSIAAGKDGRVPRHVTGTSKTVMSWIWAARGALDPEEKDLHECKHSLNFRVSGLTGLVAALQVEWAKAKARKNRWEEEVNLLREEMRRLLRYLTWETGEWGARAGMDRSDVPAAVQAGLRAYARKQAEMYRSLGAFYFEQLSAPLEKAATALQVEDDDLPSLFTEASEFRFREKGRTRKRAAQGREGWVGIQRLCKEGIEVQSARGPRAPVEIDGLLFVMAA</sequence>
<gene>
    <name evidence="3" type="ORF">C8F04DRAFT_1182381</name>
</gene>
<dbReference type="EMBL" id="JARJCM010000050">
    <property type="protein sequence ID" value="KAJ7035477.1"/>
    <property type="molecule type" value="Genomic_DNA"/>
</dbReference>
<keyword evidence="4" id="KW-1185">Reference proteome</keyword>
<evidence type="ECO:0000259" key="2">
    <source>
        <dbReference type="Pfam" id="PF18803"/>
    </source>
</evidence>
<evidence type="ECO:0000313" key="4">
    <source>
        <dbReference type="Proteomes" id="UP001218188"/>
    </source>
</evidence>
<feature type="domain" description="CxC2-like cysteine cluster KDZ transposase-associated" evidence="2">
    <location>
        <begin position="197"/>
        <end position="302"/>
    </location>
</feature>
<name>A0AAD6SXW8_9AGAR</name>
<evidence type="ECO:0000256" key="1">
    <source>
        <dbReference type="SAM" id="Coils"/>
    </source>
</evidence>
<comment type="caution">
    <text evidence="3">The sequence shown here is derived from an EMBL/GenBank/DDBJ whole genome shotgun (WGS) entry which is preliminary data.</text>
</comment>
<dbReference type="Pfam" id="PF18758">
    <property type="entry name" value="KDZ"/>
    <property type="match status" value="1"/>
</dbReference>
<keyword evidence="1" id="KW-0175">Coiled coil</keyword>
<dbReference type="Proteomes" id="UP001218188">
    <property type="component" value="Unassembled WGS sequence"/>
</dbReference>
<protein>
    <recommendedName>
        <fullName evidence="2">CxC2-like cysteine cluster KDZ transposase-associated domain-containing protein</fullName>
    </recommendedName>
</protein>